<feature type="domain" description="Ice-binding protein C-terminal" evidence="2">
    <location>
        <begin position="210"/>
        <end position="233"/>
    </location>
</feature>
<dbReference type="KEGG" id="amu:Amuc_1982"/>
<keyword evidence="4" id="KW-1185">Reference proteome</keyword>
<dbReference type="NCBIfam" id="TIGR02595">
    <property type="entry name" value="PEP_CTERM"/>
    <property type="match status" value="1"/>
</dbReference>
<evidence type="ECO:0000259" key="2">
    <source>
        <dbReference type="Pfam" id="PF07589"/>
    </source>
</evidence>
<dbReference type="Proteomes" id="UP000001031">
    <property type="component" value="Chromosome"/>
</dbReference>
<name>B2UNS7_AKKM8</name>
<accession>B2UNS7</accession>
<gene>
    <name evidence="3" type="ordered locus">Amuc_1982</name>
</gene>
<reference evidence="4" key="1">
    <citation type="journal article" date="2011" name="PLoS ONE">
        <title>The genome of Akkermansia muciniphila, a dedicated intestinal mucin degrader, and its use in exploring intestinal metagenomes.</title>
        <authorList>
            <person name="van Passel M.W."/>
            <person name="Kant R."/>
            <person name="Zoetendal E.G."/>
            <person name="Plugge C.M."/>
            <person name="Derrien M."/>
            <person name="Malfatti S.A."/>
            <person name="Chain P.S."/>
            <person name="Woyke T."/>
            <person name="Palva A."/>
            <person name="de Vos W.M."/>
            <person name="Smidt H."/>
        </authorList>
    </citation>
    <scope>NUCLEOTIDE SEQUENCE [LARGE SCALE GENOMIC DNA]</scope>
    <source>
        <strain evidence="4">ATCC BAA-835 / DSM 22959 / JCM 33894 / BCRC 81048 / CCUG 64013 / CIP 107961 / Muc</strain>
    </source>
</reference>
<organism evidence="3 4">
    <name type="scientific">Akkermansia muciniphila (strain ATCC BAA-835 / DSM 22959 / JCM 33894 / BCRC 81048 / CCUG 64013 / CIP 107961 / Muc)</name>
    <dbReference type="NCBI Taxonomy" id="349741"/>
    <lineage>
        <taxon>Bacteria</taxon>
        <taxon>Pseudomonadati</taxon>
        <taxon>Verrucomicrobiota</taxon>
        <taxon>Verrucomicrobiia</taxon>
        <taxon>Verrucomicrobiales</taxon>
        <taxon>Akkermansiaceae</taxon>
        <taxon>Akkermansia</taxon>
    </lineage>
</organism>
<proteinExistence type="predicted"/>
<keyword evidence="1" id="KW-0732">Signal</keyword>
<dbReference type="PaxDb" id="349741-Amuc_1982"/>
<evidence type="ECO:0000313" key="3">
    <source>
        <dbReference type="EMBL" id="ACD05793.1"/>
    </source>
</evidence>
<sequence>MRRIASISMLAVVSALSASAATVLFDFNSSLLPETPAKTVSVTDSGSGFVATLATAASSANLGSTSSAASGDWVSSGTSFDTQGLDSFMENQISFGNSWQTFISGPKGASLSLTISGLVAGASYQIALVTGCPFEGAGAWNSLVTSNTYDSAAPSIGANSQTIQARTPTGYTISDVIANEDGEIILTVNTPGSSHTPTFNALAISGETASVPEPATASLSLLGLTALMARRRRA</sequence>
<evidence type="ECO:0000313" key="4">
    <source>
        <dbReference type="Proteomes" id="UP000001031"/>
    </source>
</evidence>
<dbReference type="Pfam" id="PF07589">
    <property type="entry name" value="PEP-CTERM"/>
    <property type="match status" value="1"/>
</dbReference>
<dbReference type="InterPro" id="IPR013424">
    <property type="entry name" value="Ice-binding_C"/>
</dbReference>
<feature type="signal peptide" evidence="1">
    <location>
        <begin position="1"/>
        <end position="20"/>
    </location>
</feature>
<feature type="chain" id="PRO_5002783697" description="Ice-binding protein C-terminal domain-containing protein" evidence="1">
    <location>
        <begin position="21"/>
        <end position="234"/>
    </location>
</feature>
<dbReference type="EMBL" id="CP001071">
    <property type="protein sequence ID" value="ACD05793.1"/>
    <property type="molecule type" value="Genomic_DNA"/>
</dbReference>
<dbReference type="HOGENOM" id="CLU_1183004_0_0_0"/>
<dbReference type="BioCyc" id="AMUC349741:G1GBX-2112-MONOMER"/>
<dbReference type="RefSeq" id="WP_012421007.1">
    <property type="nucleotide sequence ID" value="NC_010655.1"/>
</dbReference>
<protein>
    <recommendedName>
        <fullName evidence="2">Ice-binding protein C-terminal domain-containing protein</fullName>
    </recommendedName>
</protein>
<dbReference type="AlphaFoldDB" id="B2UNS7"/>
<evidence type="ECO:0000256" key="1">
    <source>
        <dbReference type="SAM" id="SignalP"/>
    </source>
</evidence>